<dbReference type="SUPFAM" id="SSF55785">
    <property type="entry name" value="PYP-like sensor domain (PAS domain)"/>
    <property type="match status" value="2"/>
</dbReference>
<dbReference type="AlphaFoldDB" id="A0A6P8J9M9"/>
<evidence type="ECO:0000256" key="3">
    <source>
        <dbReference type="SAM" id="MobiDB-lite"/>
    </source>
</evidence>
<feature type="region of interest" description="Disordered" evidence="3">
    <location>
        <begin position="395"/>
        <end position="443"/>
    </location>
</feature>
<organism evidence="6 7">
    <name type="scientific">Actinia tenebrosa</name>
    <name type="common">Australian red waratah sea anemone</name>
    <dbReference type="NCBI Taxonomy" id="6105"/>
    <lineage>
        <taxon>Eukaryota</taxon>
        <taxon>Metazoa</taxon>
        <taxon>Cnidaria</taxon>
        <taxon>Anthozoa</taxon>
        <taxon>Hexacorallia</taxon>
        <taxon>Actiniaria</taxon>
        <taxon>Actiniidae</taxon>
        <taxon>Actinia</taxon>
    </lineage>
</organism>
<dbReference type="KEGG" id="aten:116307440"/>
<evidence type="ECO:0000259" key="5">
    <source>
        <dbReference type="PROSITE" id="PS50888"/>
    </source>
</evidence>
<evidence type="ECO:0000256" key="2">
    <source>
        <dbReference type="ARBA" id="ARBA00023242"/>
    </source>
</evidence>
<proteinExistence type="predicted"/>
<dbReference type="SMART" id="SM00353">
    <property type="entry name" value="HLH"/>
    <property type="match status" value="1"/>
</dbReference>
<dbReference type="Proteomes" id="UP000515163">
    <property type="component" value="Unplaced"/>
</dbReference>
<feature type="compositionally biased region" description="Polar residues" evidence="3">
    <location>
        <begin position="412"/>
        <end position="435"/>
    </location>
</feature>
<gene>
    <name evidence="7" type="primary">LOC116307440</name>
</gene>
<keyword evidence="2" id="KW-0539">Nucleus</keyword>
<feature type="compositionally biased region" description="Polar residues" evidence="3">
    <location>
        <begin position="645"/>
        <end position="656"/>
    </location>
</feature>
<feature type="domain" description="PAS" evidence="4">
    <location>
        <begin position="103"/>
        <end position="166"/>
    </location>
</feature>
<dbReference type="RefSeq" id="XP_031573555.1">
    <property type="nucleotide sequence ID" value="XM_031717695.1"/>
</dbReference>
<dbReference type="InterPro" id="IPR000014">
    <property type="entry name" value="PAS"/>
</dbReference>
<dbReference type="GO" id="GO:0046983">
    <property type="term" value="F:protein dimerization activity"/>
    <property type="evidence" value="ECO:0007669"/>
    <property type="project" value="InterPro"/>
</dbReference>
<evidence type="ECO:0000259" key="4">
    <source>
        <dbReference type="PROSITE" id="PS50112"/>
    </source>
</evidence>
<keyword evidence="1" id="KW-0090">Biological rhythms</keyword>
<dbReference type="InterPro" id="IPR047230">
    <property type="entry name" value="CLOCK-like"/>
</dbReference>
<dbReference type="GeneID" id="116307440"/>
<dbReference type="Pfam" id="PF00010">
    <property type="entry name" value="HLH"/>
    <property type="match status" value="1"/>
</dbReference>
<sequence>MDGQEEEMASDKKNEDSQLTETKRVSRNMNEKKRRDRFNLLINELAAVISPGNRNGKFEKVTVLKEAIDCLRSQKTSQSSHPSITQSNWQTSLVGGSELSQLIVEAMNGFVLSLDSSGIITFVSDSILSAVGHRSTEMIDNSIAEFLDQSDRSSIFVHLSLLQREGEAFPPPALNFTSKSKAFGKALAFQMHLLYGPHIDKKGYVTVNCRCQAFAMSHTTSFQPVTLPHGSSQNAKLQLVIVGTLRLPKPNMMVPLADIKAKEFTSKLTLGWKYTQVDPKALLIVGYLPTELIDKSAYLFIHEEDISNITSYHEMLVRKGRVTTCYYRFLTKGQTWVWLRSCCYVSYNQWNSKPEYVTSTTTAVSYEEVCANQENLLKEDKLKFQNVFKKSRNINNSTKTSSSQGITSTSTKPQKFSQEQNSKNLPCSNSLGNSKLDTDRSKTAENLPEIDILKPNIVARMQSKELVAEPIDEDLSMDIESIASESSDLSLSTMKAPEGLTPAQSKLHVQLRGKHRLLEKSIKHQIDELERIKKQIEINKQLWEFNKQLQEKKSGEIDKGVEGLLTSPAKRGLESEGLSGMDNINESVKRSLVQTSSMPYCPVEIPVSYYVDIPPINLGNPPDFCDMEQMDPSAMDTNAFTPFSNSMPSNSTQASYSYFPFQPQGR</sequence>
<evidence type="ECO:0000313" key="6">
    <source>
        <dbReference type="Proteomes" id="UP000515163"/>
    </source>
</evidence>
<evidence type="ECO:0000313" key="7">
    <source>
        <dbReference type="RefSeq" id="XP_031573555.1"/>
    </source>
</evidence>
<dbReference type="PANTHER" id="PTHR46055">
    <property type="entry name" value="CIRCADIAN LOCOMOTER OUTPUT CYCLES PROTEIN KAPUT"/>
    <property type="match status" value="1"/>
</dbReference>
<dbReference type="InterPro" id="IPR036638">
    <property type="entry name" value="HLH_DNA-bd_sf"/>
</dbReference>
<dbReference type="Pfam" id="PF14598">
    <property type="entry name" value="PAS_11"/>
    <property type="match status" value="1"/>
</dbReference>
<dbReference type="SMART" id="SM00091">
    <property type="entry name" value="PAS"/>
    <property type="match status" value="2"/>
</dbReference>
<dbReference type="Gene3D" id="4.10.280.10">
    <property type="entry name" value="Helix-loop-helix DNA-binding domain"/>
    <property type="match status" value="1"/>
</dbReference>
<feature type="compositionally biased region" description="Basic and acidic residues" evidence="3">
    <location>
        <begin position="9"/>
        <end position="30"/>
    </location>
</feature>
<feature type="region of interest" description="Disordered" evidence="3">
    <location>
        <begin position="1"/>
        <end position="30"/>
    </location>
</feature>
<dbReference type="FunCoup" id="A0A6P8J9M9">
    <property type="interactions" value="1932"/>
</dbReference>
<dbReference type="InParanoid" id="A0A6P8J9M9"/>
<feature type="region of interest" description="Disordered" evidence="3">
    <location>
        <begin position="645"/>
        <end position="666"/>
    </location>
</feature>
<dbReference type="GO" id="GO:0032922">
    <property type="term" value="P:circadian regulation of gene expression"/>
    <property type="evidence" value="ECO:0007669"/>
    <property type="project" value="InterPro"/>
</dbReference>
<dbReference type="PROSITE" id="PS50888">
    <property type="entry name" value="BHLH"/>
    <property type="match status" value="1"/>
</dbReference>
<accession>A0A6P8J9M9</accession>
<evidence type="ECO:0000256" key="1">
    <source>
        <dbReference type="ARBA" id="ARBA00023108"/>
    </source>
</evidence>
<dbReference type="GO" id="GO:0000981">
    <property type="term" value="F:DNA-binding transcription factor activity, RNA polymerase II-specific"/>
    <property type="evidence" value="ECO:0007669"/>
    <property type="project" value="InterPro"/>
</dbReference>
<name>A0A6P8J9M9_ACTTE</name>
<feature type="domain" description="BHLH" evidence="5">
    <location>
        <begin position="22"/>
        <end position="74"/>
    </location>
</feature>
<dbReference type="PROSITE" id="PS50112">
    <property type="entry name" value="PAS"/>
    <property type="match status" value="2"/>
</dbReference>
<dbReference type="Gene3D" id="3.30.450.20">
    <property type="entry name" value="PAS domain"/>
    <property type="match status" value="2"/>
</dbReference>
<reference evidence="7" key="1">
    <citation type="submission" date="2025-08" db="UniProtKB">
        <authorList>
            <consortium name="RefSeq"/>
        </authorList>
    </citation>
    <scope>IDENTIFICATION</scope>
    <source>
        <tissue evidence="7">Tentacle</tissue>
    </source>
</reference>
<dbReference type="InterPro" id="IPR035965">
    <property type="entry name" value="PAS-like_dom_sf"/>
</dbReference>
<dbReference type="PANTHER" id="PTHR46055:SF3">
    <property type="entry name" value="CIRCADIAN LOCOMOTER OUTPUT CYCLES PROTEIN KAPUT"/>
    <property type="match status" value="1"/>
</dbReference>
<feature type="compositionally biased region" description="Low complexity" evidence="3">
    <location>
        <begin position="397"/>
        <end position="411"/>
    </location>
</feature>
<protein>
    <submittedName>
        <fullName evidence="7">Circadian locomoter output cycles protein kaput-like</fullName>
    </submittedName>
</protein>
<dbReference type="GO" id="GO:0000978">
    <property type="term" value="F:RNA polymerase II cis-regulatory region sequence-specific DNA binding"/>
    <property type="evidence" value="ECO:0007669"/>
    <property type="project" value="TreeGrafter"/>
</dbReference>
<dbReference type="GO" id="GO:1990513">
    <property type="term" value="C:CLOCK-BMAL transcription complex"/>
    <property type="evidence" value="ECO:0007669"/>
    <property type="project" value="TreeGrafter"/>
</dbReference>
<dbReference type="OrthoDB" id="411251at2759"/>
<dbReference type="CDD" id="cd00130">
    <property type="entry name" value="PAS"/>
    <property type="match status" value="2"/>
</dbReference>
<dbReference type="SUPFAM" id="SSF47459">
    <property type="entry name" value="HLH, helix-loop-helix DNA-binding domain"/>
    <property type="match status" value="1"/>
</dbReference>
<keyword evidence="6" id="KW-1185">Reference proteome</keyword>
<feature type="domain" description="PAS" evidence="4">
    <location>
        <begin position="271"/>
        <end position="320"/>
    </location>
</feature>
<dbReference type="InterPro" id="IPR011598">
    <property type="entry name" value="bHLH_dom"/>
</dbReference>